<dbReference type="SMART" id="SM00487">
    <property type="entry name" value="DEXDc"/>
    <property type="match status" value="1"/>
</dbReference>
<dbReference type="CDD" id="cd17978">
    <property type="entry name" value="DEXHc_DHX33"/>
    <property type="match status" value="1"/>
</dbReference>
<keyword evidence="3" id="KW-0547">Nucleotide-binding</keyword>
<evidence type="ECO:0000256" key="2">
    <source>
        <dbReference type="ARBA" id="ARBA00022801"/>
    </source>
</evidence>
<dbReference type="GO" id="GO:0016787">
    <property type="term" value="F:hydrolase activity"/>
    <property type="evidence" value="ECO:0007669"/>
    <property type="project" value="UniProtKB-KW"/>
</dbReference>
<dbReference type="PROSITE" id="PS51192">
    <property type="entry name" value="HELICASE_ATP_BIND_1"/>
    <property type="match status" value="1"/>
</dbReference>
<feature type="domain" description="Helicase ATP-binding" evidence="5">
    <location>
        <begin position="60"/>
        <end position="228"/>
    </location>
</feature>
<dbReference type="GO" id="GO:0003724">
    <property type="term" value="F:RNA helicase activity"/>
    <property type="evidence" value="ECO:0007669"/>
    <property type="project" value="UniProtKB-EC"/>
</dbReference>
<evidence type="ECO:0000256" key="1">
    <source>
        <dbReference type="ARBA" id="ARBA00012552"/>
    </source>
</evidence>
<dbReference type="InterPro" id="IPR011545">
    <property type="entry name" value="DEAD/DEAH_box_helicase_dom"/>
</dbReference>
<dbReference type="GO" id="GO:0045943">
    <property type="term" value="P:positive regulation of transcription by RNA polymerase I"/>
    <property type="evidence" value="ECO:0007669"/>
    <property type="project" value="TreeGrafter"/>
</dbReference>
<dbReference type="SUPFAM" id="SSF52540">
    <property type="entry name" value="P-loop containing nucleoside triphosphate hydrolases"/>
    <property type="match status" value="1"/>
</dbReference>
<proteinExistence type="predicted"/>
<dbReference type="PANTHER" id="PTHR18934">
    <property type="entry name" value="ATP-DEPENDENT RNA HELICASE"/>
    <property type="match status" value="1"/>
</dbReference>
<reference evidence="6" key="1">
    <citation type="submission" date="2015-11" db="EMBL/GenBank/DDBJ databases">
        <title>De novo transcriptome assembly of four potential Pierce s Disease insect vectors from Arizona vineyards.</title>
        <authorList>
            <person name="Tassone E.E."/>
        </authorList>
    </citation>
    <scope>NUCLEOTIDE SEQUENCE</scope>
</reference>
<sequence>MDPYSGINRPIISPLKRPPSKINFLIDAKKPNLEPLKVLHPHILQSRQKLPVYKVRRRLLEEIKKRPTVIVIGETGSGKTTQIPQFVHEIGLQGDKMIGITQPRRVAAITLAQRVAVETNSRVGTLVGFSVRFEDTTSKETKIKFLTDGMLLREALLDENLTAYNLIILDEAHERTVHTDVLFGIVKKAQQNRSAGSFHPLKVIVMSATMDVDHFSQYWNDAQVLVVEGRTYPVAIHNTQEPQEDYL</sequence>
<comment type="catalytic activity">
    <reaction evidence="4">
        <text>ATP + H2O = ADP + phosphate + H(+)</text>
        <dbReference type="Rhea" id="RHEA:13065"/>
        <dbReference type="ChEBI" id="CHEBI:15377"/>
        <dbReference type="ChEBI" id="CHEBI:15378"/>
        <dbReference type="ChEBI" id="CHEBI:30616"/>
        <dbReference type="ChEBI" id="CHEBI:43474"/>
        <dbReference type="ChEBI" id="CHEBI:456216"/>
        <dbReference type="EC" id="3.6.4.13"/>
    </reaction>
</comment>
<dbReference type="GO" id="GO:0003725">
    <property type="term" value="F:double-stranded RNA binding"/>
    <property type="evidence" value="ECO:0007669"/>
    <property type="project" value="TreeGrafter"/>
</dbReference>
<feature type="non-terminal residue" evidence="6">
    <location>
        <position position="247"/>
    </location>
</feature>
<dbReference type="EC" id="3.6.4.13" evidence="1"/>
<evidence type="ECO:0000256" key="4">
    <source>
        <dbReference type="ARBA" id="ARBA00047984"/>
    </source>
</evidence>
<accession>A0A1B6LU78</accession>
<name>A0A1B6LU78_9HEMI</name>
<keyword evidence="2" id="KW-0378">Hydrolase</keyword>
<evidence type="ECO:0000259" key="5">
    <source>
        <dbReference type="PROSITE" id="PS51192"/>
    </source>
</evidence>
<dbReference type="Pfam" id="PF00270">
    <property type="entry name" value="DEAD"/>
    <property type="match status" value="1"/>
</dbReference>
<dbReference type="PANTHER" id="PTHR18934:SF118">
    <property type="entry name" value="ATP-DEPENDENT RNA HELICASE DHX33"/>
    <property type="match status" value="1"/>
</dbReference>
<evidence type="ECO:0000256" key="3">
    <source>
        <dbReference type="ARBA" id="ARBA00022806"/>
    </source>
</evidence>
<keyword evidence="3" id="KW-0347">Helicase</keyword>
<dbReference type="FunFam" id="3.40.50.300:FF:000750">
    <property type="entry name" value="Putative ATP-dependent RNA helicase DHX33"/>
    <property type="match status" value="1"/>
</dbReference>
<dbReference type="InterPro" id="IPR014001">
    <property type="entry name" value="Helicase_ATP-bd"/>
</dbReference>
<dbReference type="EMBL" id="GEBQ01012740">
    <property type="protein sequence ID" value="JAT27237.1"/>
    <property type="molecule type" value="Transcribed_RNA"/>
</dbReference>
<protein>
    <recommendedName>
        <fullName evidence="1">RNA helicase</fullName>
        <ecNumber evidence="1">3.6.4.13</ecNumber>
    </recommendedName>
</protein>
<keyword evidence="3" id="KW-0067">ATP-binding</keyword>
<dbReference type="GO" id="GO:0005730">
    <property type="term" value="C:nucleolus"/>
    <property type="evidence" value="ECO:0007669"/>
    <property type="project" value="TreeGrafter"/>
</dbReference>
<gene>
    <name evidence="6" type="ORF">g.30890</name>
</gene>
<evidence type="ECO:0000313" key="6">
    <source>
        <dbReference type="EMBL" id="JAT27237.1"/>
    </source>
</evidence>
<dbReference type="AlphaFoldDB" id="A0A1B6LU78"/>
<organism evidence="6">
    <name type="scientific">Graphocephala atropunctata</name>
    <dbReference type="NCBI Taxonomy" id="36148"/>
    <lineage>
        <taxon>Eukaryota</taxon>
        <taxon>Metazoa</taxon>
        <taxon>Ecdysozoa</taxon>
        <taxon>Arthropoda</taxon>
        <taxon>Hexapoda</taxon>
        <taxon>Insecta</taxon>
        <taxon>Pterygota</taxon>
        <taxon>Neoptera</taxon>
        <taxon>Paraneoptera</taxon>
        <taxon>Hemiptera</taxon>
        <taxon>Auchenorrhyncha</taxon>
        <taxon>Membracoidea</taxon>
        <taxon>Cicadellidae</taxon>
        <taxon>Cicadellinae</taxon>
        <taxon>Cicadellini</taxon>
        <taxon>Graphocephala</taxon>
    </lineage>
</organism>
<dbReference type="Gene3D" id="3.40.50.300">
    <property type="entry name" value="P-loop containing nucleotide triphosphate hydrolases"/>
    <property type="match status" value="1"/>
</dbReference>
<dbReference type="InterPro" id="IPR027417">
    <property type="entry name" value="P-loop_NTPase"/>
</dbReference>
<dbReference type="GO" id="GO:0005524">
    <property type="term" value="F:ATP binding"/>
    <property type="evidence" value="ECO:0007669"/>
    <property type="project" value="InterPro"/>
</dbReference>